<dbReference type="InterPro" id="IPR050807">
    <property type="entry name" value="TransReg_Diox_bact_type"/>
</dbReference>
<dbReference type="InterPro" id="IPR001387">
    <property type="entry name" value="Cro/C1-type_HTH"/>
</dbReference>
<dbReference type="PANTHER" id="PTHR46797">
    <property type="entry name" value="HTH-TYPE TRANSCRIPTIONAL REGULATOR"/>
    <property type="match status" value="1"/>
</dbReference>
<dbReference type="PANTHER" id="PTHR46797:SF2">
    <property type="entry name" value="TRANSCRIPTIONAL REGULATOR"/>
    <property type="match status" value="1"/>
</dbReference>
<evidence type="ECO:0000256" key="1">
    <source>
        <dbReference type="ARBA" id="ARBA00023125"/>
    </source>
</evidence>
<dbReference type="PROSITE" id="PS50943">
    <property type="entry name" value="HTH_CROC1"/>
    <property type="match status" value="1"/>
</dbReference>
<dbReference type="Gene3D" id="2.60.120.10">
    <property type="entry name" value="Jelly Rolls"/>
    <property type="match status" value="1"/>
</dbReference>
<dbReference type="SMART" id="SM00530">
    <property type="entry name" value="HTH_XRE"/>
    <property type="match status" value="1"/>
</dbReference>
<dbReference type="Pfam" id="PF01381">
    <property type="entry name" value="HTH_3"/>
    <property type="match status" value="1"/>
</dbReference>
<comment type="caution">
    <text evidence="3">The sequence shown here is derived from an EMBL/GenBank/DDBJ whole genome shotgun (WGS) entry which is preliminary data.</text>
</comment>
<dbReference type="Proteomes" id="UP000637769">
    <property type="component" value="Unassembled WGS sequence"/>
</dbReference>
<dbReference type="InterPro" id="IPR013096">
    <property type="entry name" value="Cupin_2"/>
</dbReference>
<dbReference type="RefSeq" id="WP_188425686.1">
    <property type="nucleotide sequence ID" value="NZ_BMCH01000002.1"/>
</dbReference>
<dbReference type="Pfam" id="PF07883">
    <property type="entry name" value="Cupin_2"/>
    <property type="match status" value="1"/>
</dbReference>
<reference evidence="4" key="1">
    <citation type="journal article" date="2019" name="Int. J. Syst. Evol. Microbiol.">
        <title>The Global Catalogue of Microorganisms (GCM) 10K type strain sequencing project: providing services to taxonomists for standard genome sequencing and annotation.</title>
        <authorList>
            <consortium name="The Broad Institute Genomics Platform"/>
            <consortium name="The Broad Institute Genome Sequencing Center for Infectious Disease"/>
            <person name="Wu L."/>
            <person name="Ma J."/>
        </authorList>
    </citation>
    <scope>NUCLEOTIDE SEQUENCE [LARGE SCALE GENOMIC DNA]</scope>
    <source>
        <strain evidence="4">CCM 7132</strain>
    </source>
</reference>
<keyword evidence="1" id="KW-0238">DNA-binding</keyword>
<dbReference type="CDD" id="cd02209">
    <property type="entry name" value="cupin_XRE_C"/>
    <property type="match status" value="1"/>
</dbReference>
<dbReference type="InterPro" id="IPR014710">
    <property type="entry name" value="RmlC-like_jellyroll"/>
</dbReference>
<name>A0ABQ1LMY0_9PROT</name>
<dbReference type="InterPro" id="IPR011051">
    <property type="entry name" value="RmlC_Cupin_sf"/>
</dbReference>
<dbReference type="SUPFAM" id="SSF47413">
    <property type="entry name" value="lambda repressor-like DNA-binding domains"/>
    <property type="match status" value="1"/>
</dbReference>
<evidence type="ECO:0000313" key="3">
    <source>
        <dbReference type="EMBL" id="GGC26553.1"/>
    </source>
</evidence>
<protein>
    <submittedName>
        <fullName evidence="3">Transcriptional regulator</fullName>
    </submittedName>
</protein>
<evidence type="ECO:0000259" key="2">
    <source>
        <dbReference type="PROSITE" id="PS50943"/>
    </source>
</evidence>
<accession>A0ABQ1LMY0</accession>
<evidence type="ECO:0000313" key="4">
    <source>
        <dbReference type="Proteomes" id="UP000637769"/>
    </source>
</evidence>
<dbReference type="InterPro" id="IPR010982">
    <property type="entry name" value="Lambda_DNA-bd_dom_sf"/>
</dbReference>
<gene>
    <name evidence="3" type="ORF">GCM10007207_09980</name>
</gene>
<dbReference type="Gene3D" id="1.10.260.40">
    <property type="entry name" value="lambda repressor-like DNA-binding domains"/>
    <property type="match status" value="1"/>
</dbReference>
<sequence length="188" mass="20753">MTSNIDRTLGNTIRERRKQNGYLLKDVASRVGISLSHLSQIERGASSPSIRDLMKISDVLELDMSTFFGAIKGQSLDTPAFYTRIEDHGLLSFGEGITKVMLNSQNPELLRTYLMIIEPNGHSGSKILTHSGFESGLVLQGCLHLQVGGQDCILREGDSFSFPSETPHRYSNGSQQVTRVVWANVDTP</sequence>
<feature type="domain" description="HTH cro/C1-type" evidence="2">
    <location>
        <begin position="13"/>
        <end position="67"/>
    </location>
</feature>
<dbReference type="SUPFAM" id="SSF51182">
    <property type="entry name" value="RmlC-like cupins"/>
    <property type="match status" value="1"/>
</dbReference>
<dbReference type="EMBL" id="BMCH01000002">
    <property type="protein sequence ID" value="GGC26553.1"/>
    <property type="molecule type" value="Genomic_DNA"/>
</dbReference>
<organism evidence="3 4">
    <name type="scientific">Asaia siamensis</name>
    <dbReference type="NCBI Taxonomy" id="110479"/>
    <lineage>
        <taxon>Bacteria</taxon>
        <taxon>Pseudomonadati</taxon>
        <taxon>Pseudomonadota</taxon>
        <taxon>Alphaproteobacteria</taxon>
        <taxon>Acetobacterales</taxon>
        <taxon>Acetobacteraceae</taxon>
        <taxon>Asaia</taxon>
    </lineage>
</organism>
<keyword evidence="4" id="KW-1185">Reference proteome</keyword>
<dbReference type="CDD" id="cd00093">
    <property type="entry name" value="HTH_XRE"/>
    <property type="match status" value="1"/>
</dbReference>
<proteinExistence type="predicted"/>